<dbReference type="EMBL" id="BQNB010013291">
    <property type="protein sequence ID" value="GJT14180.1"/>
    <property type="molecule type" value="Genomic_DNA"/>
</dbReference>
<keyword evidence="1" id="KW-0378">Hydrolase</keyword>
<reference evidence="3" key="1">
    <citation type="journal article" date="2022" name="Int. J. Mol. Sci.">
        <title>Draft Genome of Tanacetum Coccineum: Genomic Comparison of Closely Related Tanacetum-Family Plants.</title>
        <authorList>
            <person name="Yamashiro T."/>
            <person name="Shiraishi A."/>
            <person name="Nakayama K."/>
            <person name="Satake H."/>
        </authorList>
    </citation>
    <scope>NUCLEOTIDE SEQUENCE</scope>
</reference>
<reference evidence="3" key="2">
    <citation type="submission" date="2022-01" db="EMBL/GenBank/DDBJ databases">
        <authorList>
            <person name="Yamashiro T."/>
            <person name="Shiraishi A."/>
            <person name="Satake H."/>
            <person name="Nakayama K."/>
        </authorList>
    </citation>
    <scope>NUCLEOTIDE SEQUENCE</scope>
</reference>
<evidence type="ECO:0000259" key="2">
    <source>
        <dbReference type="PROSITE" id="PS50994"/>
    </source>
</evidence>
<dbReference type="Proteomes" id="UP001151760">
    <property type="component" value="Unassembled WGS sequence"/>
</dbReference>
<dbReference type="Pfam" id="PF00665">
    <property type="entry name" value="rve"/>
    <property type="match status" value="1"/>
</dbReference>
<accession>A0ABQ5BHA6</accession>
<evidence type="ECO:0000313" key="4">
    <source>
        <dbReference type="Proteomes" id="UP001151760"/>
    </source>
</evidence>
<dbReference type="Pfam" id="PF13976">
    <property type="entry name" value="gag_pre-integrs"/>
    <property type="match status" value="1"/>
</dbReference>
<keyword evidence="1" id="KW-0645">Protease</keyword>
<evidence type="ECO:0000313" key="3">
    <source>
        <dbReference type="EMBL" id="GJT14180.1"/>
    </source>
</evidence>
<evidence type="ECO:0000256" key="1">
    <source>
        <dbReference type="ARBA" id="ARBA00022670"/>
    </source>
</evidence>
<dbReference type="SUPFAM" id="SSF53098">
    <property type="entry name" value="Ribonuclease H-like"/>
    <property type="match status" value="1"/>
</dbReference>
<dbReference type="InterPro" id="IPR001584">
    <property type="entry name" value="Integrase_cat-core"/>
</dbReference>
<dbReference type="InterPro" id="IPR025724">
    <property type="entry name" value="GAG-pre-integrase_dom"/>
</dbReference>
<dbReference type="PROSITE" id="PS50994">
    <property type="entry name" value="INTEGRASE"/>
    <property type="match status" value="1"/>
</dbReference>
<protein>
    <submittedName>
        <fullName evidence="3">Ribonuclease H-like domain-containing protein</fullName>
    </submittedName>
</protein>
<dbReference type="InterPro" id="IPR036397">
    <property type="entry name" value="RNaseH_sf"/>
</dbReference>
<keyword evidence="4" id="KW-1185">Reference proteome</keyword>
<proteinExistence type="predicted"/>
<dbReference type="PANTHER" id="PTHR42648:SF32">
    <property type="entry name" value="RIBONUCLEASE H-LIKE DOMAIN, GAG-PRE-INTEGRASE DOMAIN PROTEIN-RELATED"/>
    <property type="match status" value="1"/>
</dbReference>
<gene>
    <name evidence="3" type="ORF">Tco_0861222</name>
</gene>
<sequence>MLSCCWKLLKQRFGGNAATKKTQRNLLKQQYENFTAPSSKTLDQTFDRLQKLVSQLEILGETLSQEDGHQAYKQALKTRLLSSNNSGSTIEAVNTAPPDQPNNPQHVNEDLQQLYPDELEEMDLRWQMAMLTMRARRVFSTETKTTNQRKLKKKVCQWRQHFHYVDSCNVLGLQTRSGTCRGRTIDGYSSLSSEVDCNYQRVLKPVWNNAKRVNHQNFAKKTHPCPKKNMVPRAVLMKFGLVSVNTARQVNAAHSKTTVNAARPKPKAVVNVARPKAVVNAVKGNNVNAVKASACWVWKPKTKVLDHVSKHNNASITLKKFDYVDAQGRSKSDRVIDSGCSSHMTENMSYLTDYEEIDGGYIAFGGNPKGWKITRKGIIKTSNLDFENVYFVRELKFNLFSVSQMCDKKNSVLFNDTECIVLSPNFKLIDESQVLLRVPRKNNMYSVDLKNIVPKRGLTCLFAKATSDESKLWHRRLGHLNFKTMNKLVKGNLVRGLPSKLFENDQTCVACQKGKQHRASCKSKTENSISLPLHLLHMDLFGPTFVKSLMKKMYCLVVTDDYSRFTWVFFLATKDDNSGILKSFIIGIENLVDHKVKVIRCDNGTEFKNREMNQFCEMKGILRQYSVARTPQQNGVAERRNRTLIEAARTMLANSKLPTTFWAENTNVPVTILNTIDHLGKFDGKTDEGFFVGYSLIGQD</sequence>
<feature type="domain" description="Integrase catalytic" evidence="2">
    <location>
        <begin position="528"/>
        <end position="695"/>
    </location>
</feature>
<dbReference type="InterPro" id="IPR012337">
    <property type="entry name" value="RNaseH-like_sf"/>
</dbReference>
<dbReference type="PANTHER" id="PTHR42648">
    <property type="entry name" value="TRANSPOSASE, PUTATIVE-RELATED"/>
    <property type="match status" value="1"/>
</dbReference>
<dbReference type="InterPro" id="IPR054722">
    <property type="entry name" value="PolX-like_BBD"/>
</dbReference>
<comment type="caution">
    <text evidence="3">The sequence shown here is derived from an EMBL/GenBank/DDBJ whole genome shotgun (WGS) entry which is preliminary data.</text>
</comment>
<dbReference type="Gene3D" id="3.30.420.10">
    <property type="entry name" value="Ribonuclease H-like superfamily/Ribonuclease H"/>
    <property type="match status" value="1"/>
</dbReference>
<dbReference type="Pfam" id="PF22936">
    <property type="entry name" value="Pol_BBD"/>
    <property type="match status" value="1"/>
</dbReference>
<dbReference type="InterPro" id="IPR039537">
    <property type="entry name" value="Retrotran_Ty1/copia-like"/>
</dbReference>
<organism evidence="3 4">
    <name type="scientific">Tanacetum coccineum</name>
    <dbReference type="NCBI Taxonomy" id="301880"/>
    <lineage>
        <taxon>Eukaryota</taxon>
        <taxon>Viridiplantae</taxon>
        <taxon>Streptophyta</taxon>
        <taxon>Embryophyta</taxon>
        <taxon>Tracheophyta</taxon>
        <taxon>Spermatophyta</taxon>
        <taxon>Magnoliopsida</taxon>
        <taxon>eudicotyledons</taxon>
        <taxon>Gunneridae</taxon>
        <taxon>Pentapetalae</taxon>
        <taxon>asterids</taxon>
        <taxon>campanulids</taxon>
        <taxon>Asterales</taxon>
        <taxon>Asteraceae</taxon>
        <taxon>Asteroideae</taxon>
        <taxon>Anthemideae</taxon>
        <taxon>Anthemidinae</taxon>
        <taxon>Tanacetum</taxon>
    </lineage>
</organism>
<name>A0ABQ5BHA6_9ASTR</name>